<keyword evidence="1" id="KW-0472">Membrane</keyword>
<dbReference type="PANTHER" id="PTHR12147:SF26">
    <property type="entry name" value="PEPTIDASE M28 DOMAIN-CONTAINING PROTEIN"/>
    <property type="match status" value="1"/>
</dbReference>
<dbReference type="SUPFAM" id="SSF53187">
    <property type="entry name" value="Zn-dependent exopeptidases"/>
    <property type="match status" value="1"/>
</dbReference>
<dbReference type="GO" id="GO:0006508">
    <property type="term" value="P:proteolysis"/>
    <property type="evidence" value="ECO:0007669"/>
    <property type="project" value="InterPro"/>
</dbReference>
<gene>
    <name evidence="3" type="ORF">S06H3_01201</name>
</gene>
<dbReference type="Pfam" id="PF04389">
    <property type="entry name" value="Peptidase_M28"/>
    <property type="match status" value="1"/>
</dbReference>
<sequence length="486" mass="54236">MRRILLMFVFVAVLCSPALASRAEVSGDNAYEHVEFLTSIAPRFAGTEAEAIAASYIENEFRSYGLETWVEDFTIENSYVIEENWLRVTSPEQFDLTFIPAVYSPSTDNIIIGQLVRVTEKPENLEQLRECVILVERNILVEGKNFLRTLVDLPPLAVLTYFENWPPYSEIWPDSPGAPLFWISGEDVQRLIELLEQGEVEVELRLRARIERSTSHNVLAKLPGKSEEIIIVGAHHDSVLTPGAVDDASGVAVVLEMARVLSMENLPRTILFTTFGSEELGLLGSAAFVREHADNKIVAAIVFDVIAPGPENGLRVGLRNSWEVATTEWLDNYVQRIAKNLGFYTQSENAQDVGGYSDYASFTRAGIPGTWVYWVNPQHGEILWPTHTLADNLDAIDKTRLEQVTLFGVELVRRLASEDIEALRQAYELHLLLAAFAVVSAGAVVLSIATGSFMRYRRGWSWSRAVRVFSLLTAAVVFAAYILLLA</sequence>
<evidence type="ECO:0000313" key="3">
    <source>
        <dbReference type="EMBL" id="GAH96264.1"/>
    </source>
</evidence>
<keyword evidence="1" id="KW-0812">Transmembrane</keyword>
<dbReference type="InterPro" id="IPR045175">
    <property type="entry name" value="M28_fam"/>
</dbReference>
<proteinExistence type="predicted"/>
<name>X1L1D9_9ZZZZ</name>
<accession>X1L1D9</accession>
<evidence type="ECO:0000256" key="1">
    <source>
        <dbReference type="SAM" id="Phobius"/>
    </source>
</evidence>
<feature type="domain" description="Peptidase M28" evidence="2">
    <location>
        <begin position="217"/>
        <end position="405"/>
    </location>
</feature>
<evidence type="ECO:0000259" key="2">
    <source>
        <dbReference type="Pfam" id="PF04389"/>
    </source>
</evidence>
<feature type="transmembrane region" description="Helical" evidence="1">
    <location>
        <begin position="431"/>
        <end position="453"/>
    </location>
</feature>
<dbReference type="Gene3D" id="3.40.630.10">
    <property type="entry name" value="Zn peptidases"/>
    <property type="match status" value="1"/>
</dbReference>
<comment type="caution">
    <text evidence="3">The sequence shown here is derived from an EMBL/GenBank/DDBJ whole genome shotgun (WGS) entry which is preliminary data.</text>
</comment>
<dbReference type="PANTHER" id="PTHR12147">
    <property type="entry name" value="METALLOPEPTIDASE M28 FAMILY MEMBER"/>
    <property type="match status" value="1"/>
</dbReference>
<protein>
    <recommendedName>
        <fullName evidence="2">Peptidase M28 domain-containing protein</fullName>
    </recommendedName>
</protein>
<dbReference type="InterPro" id="IPR007484">
    <property type="entry name" value="Peptidase_M28"/>
</dbReference>
<organism evidence="3">
    <name type="scientific">marine sediment metagenome</name>
    <dbReference type="NCBI Taxonomy" id="412755"/>
    <lineage>
        <taxon>unclassified sequences</taxon>
        <taxon>metagenomes</taxon>
        <taxon>ecological metagenomes</taxon>
    </lineage>
</organism>
<dbReference type="AlphaFoldDB" id="X1L1D9"/>
<keyword evidence="1" id="KW-1133">Transmembrane helix</keyword>
<reference evidence="3" key="1">
    <citation type="journal article" date="2014" name="Front. Microbiol.">
        <title>High frequency of phylogenetically diverse reductive dehalogenase-homologous genes in deep subseafloor sedimentary metagenomes.</title>
        <authorList>
            <person name="Kawai M."/>
            <person name="Futagami T."/>
            <person name="Toyoda A."/>
            <person name="Takaki Y."/>
            <person name="Nishi S."/>
            <person name="Hori S."/>
            <person name="Arai W."/>
            <person name="Tsubouchi T."/>
            <person name="Morono Y."/>
            <person name="Uchiyama I."/>
            <person name="Ito T."/>
            <person name="Fujiyama A."/>
            <person name="Inagaki F."/>
            <person name="Takami H."/>
        </authorList>
    </citation>
    <scope>NUCLEOTIDE SEQUENCE</scope>
    <source>
        <strain evidence="3">Expedition CK06-06</strain>
    </source>
</reference>
<dbReference type="GO" id="GO:0008235">
    <property type="term" value="F:metalloexopeptidase activity"/>
    <property type="evidence" value="ECO:0007669"/>
    <property type="project" value="InterPro"/>
</dbReference>
<dbReference type="Gene3D" id="3.50.30.30">
    <property type="match status" value="1"/>
</dbReference>
<dbReference type="EMBL" id="BARV01000287">
    <property type="protein sequence ID" value="GAH96264.1"/>
    <property type="molecule type" value="Genomic_DNA"/>
</dbReference>
<feature type="transmembrane region" description="Helical" evidence="1">
    <location>
        <begin position="465"/>
        <end position="484"/>
    </location>
</feature>